<organism evidence="6 7">
    <name type="scientific">Aplosporella prunicola CBS 121167</name>
    <dbReference type="NCBI Taxonomy" id="1176127"/>
    <lineage>
        <taxon>Eukaryota</taxon>
        <taxon>Fungi</taxon>
        <taxon>Dikarya</taxon>
        <taxon>Ascomycota</taxon>
        <taxon>Pezizomycotina</taxon>
        <taxon>Dothideomycetes</taxon>
        <taxon>Dothideomycetes incertae sedis</taxon>
        <taxon>Botryosphaeriales</taxon>
        <taxon>Aplosporellaceae</taxon>
        <taxon>Aplosporella</taxon>
    </lineage>
</organism>
<evidence type="ECO:0000256" key="3">
    <source>
        <dbReference type="SAM" id="MobiDB-lite"/>
    </source>
</evidence>
<dbReference type="Gene3D" id="2.120.10.80">
    <property type="entry name" value="Kelch-type beta propeller"/>
    <property type="match status" value="1"/>
</dbReference>
<evidence type="ECO:0000313" key="7">
    <source>
        <dbReference type="Proteomes" id="UP000799438"/>
    </source>
</evidence>
<proteinExistence type="predicted"/>
<reference evidence="6" key="1">
    <citation type="journal article" date="2020" name="Stud. Mycol.">
        <title>101 Dothideomycetes genomes: a test case for predicting lifestyles and emergence of pathogens.</title>
        <authorList>
            <person name="Haridas S."/>
            <person name="Albert R."/>
            <person name="Binder M."/>
            <person name="Bloem J."/>
            <person name="Labutti K."/>
            <person name="Salamov A."/>
            <person name="Andreopoulos B."/>
            <person name="Baker S."/>
            <person name="Barry K."/>
            <person name="Bills G."/>
            <person name="Bluhm B."/>
            <person name="Cannon C."/>
            <person name="Castanera R."/>
            <person name="Culley D."/>
            <person name="Daum C."/>
            <person name="Ezra D."/>
            <person name="Gonzalez J."/>
            <person name="Henrissat B."/>
            <person name="Kuo A."/>
            <person name="Liang C."/>
            <person name="Lipzen A."/>
            <person name="Lutzoni F."/>
            <person name="Magnuson J."/>
            <person name="Mondo S."/>
            <person name="Nolan M."/>
            <person name="Ohm R."/>
            <person name="Pangilinan J."/>
            <person name="Park H.-J."/>
            <person name="Ramirez L."/>
            <person name="Alfaro M."/>
            <person name="Sun H."/>
            <person name="Tritt A."/>
            <person name="Yoshinaga Y."/>
            <person name="Zwiers L.-H."/>
            <person name="Turgeon B."/>
            <person name="Goodwin S."/>
            <person name="Spatafora J."/>
            <person name="Crous P."/>
            <person name="Grigoriev I."/>
        </authorList>
    </citation>
    <scope>NUCLEOTIDE SEQUENCE</scope>
    <source>
        <strain evidence="6">CBS 121167</strain>
    </source>
</reference>
<evidence type="ECO:0000256" key="1">
    <source>
        <dbReference type="ARBA" id="ARBA00022441"/>
    </source>
</evidence>
<feature type="chain" id="PRO_5025695436" description="Kelch repeat protein" evidence="5">
    <location>
        <begin position="27"/>
        <end position="601"/>
    </location>
</feature>
<evidence type="ECO:0008006" key="8">
    <source>
        <dbReference type="Google" id="ProtNLM"/>
    </source>
</evidence>
<dbReference type="EMBL" id="ML995522">
    <property type="protein sequence ID" value="KAF2136391.1"/>
    <property type="molecule type" value="Genomic_DNA"/>
</dbReference>
<accession>A0A6A6B0Y6</accession>
<keyword evidence="7" id="KW-1185">Reference proteome</keyword>
<keyword evidence="5" id="KW-0732">Signal</keyword>
<evidence type="ECO:0000256" key="2">
    <source>
        <dbReference type="ARBA" id="ARBA00022737"/>
    </source>
</evidence>
<feature type="region of interest" description="Disordered" evidence="3">
    <location>
        <begin position="506"/>
        <end position="534"/>
    </location>
</feature>
<dbReference type="RefSeq" id="XP_033392109.1">
    <property type="nucleotide sequence ID" value="XM_033543636.1"/>
</dbReference>
<evidence type="ECO:0000313" key="6">
    <source>
        <dbReference type="EMBL" id="KAF2136391.1"/>
    </source>
</evidence>
<sequence length="601" mass="64221">MSDSRRTALLSALAYAALLLVPVVEGSLCGIVDHRTAIVDNRLFFTSGNYTFADNQIWHNTSDLYWLDLTKSFDVDGMLDSTALNQSALPSGELASSQRLTAGGASGVFFYDHTTMYAYGGLIEEDADGVDNSLWAYNTSTDTWNLTSMATGSISFGDNTEGIYASDPDSGRSFYTGGWEVSFNGSNQGMVKFNTNNSAKPTFDFAASQTNDQGLSTLKGAMVYTRKGKKGTLIAIGGDDTTSGGQFNGEQYWNQRSMSQIFIYDIDGETWYNITATGDIPGPRTEFCATVSSAPDDSSIQITIHGGWDQGNAASLNDVYVLSVPAFEWIKVNATGDPDKTADRFAGRHRHKCNVWNDRQMLVTGGVVDANGTSRNDYCNATSHPPVKVLDLSTYEWQTTFQPNLTYTIPTIVRDVIGGDLSATGSAAQQSPTSGWKDAALSTIFSQTVPRSTYTPPSDSDTSDGDDSSTHTGAIVGGVVGAVGGVSLLAAAGLLFWRRRKQQAAQQTARTDSGPVELVGSGGREPPQEVHGGDAKFELPDQAVPAEKEADAFRCELEDTEVVSPISTQVVSPLEEEVVGKGGVVGVSWGRGGGNGERRFS</sequence>
<keyword evidence="1" id="KW-0880">Kelch repeat</keyword>
<dbReference type="PANTHER" id="PTHR46228:SF2">
    <property type="entry name" value="KELCH REPEAT PROTEIN (AFU_ORTHOLOGUE AFUA_4G14350)"/>
    <property type="match status" value="1"/>
</dbReference>
<keyword evidence="2" id="KW-0677">Repeat</keyword>
<dbReference type="PANTHER" id="PTHR46228">
    <property type="entry name" value="KELCH DOMAIN-CONTAINING PROTEIN"/>
    <property type="match status" value="1"/>
</dbReference>
<dbReference type="Proteomes" id="UP000799438">
    <property type="component" value="Unassembled WGS sequence"/>
</dbReference>
<protein>
    <recommendedName>
        <fullName evidence="8">Kelch repeat protein</fullName>
    </recommendedName>
</protein>
<evidence type="ECO:0000256" key="5">
    <source>
        <dbReference type="SAM" id="SignalP"/>
    </source>
</evidence>
<dbReference type="SUPFAM" id="SSF50965">
    <property type="entry name" value="Galactose oxidase, central domain"/>
    <property type="match status" value="1"/>
</dbReference>
<feature type="transmembrane region" description="Helical" evidence="4">
    <location>
        <begin position="474"/>
        <end position="497"/>
    </location>
</feature>
<dbReference type="OrthoDB" id="10251809at2759"/>
<feature type="region of interest" description="Disordered" evidence="3">
    <location>
        <begin position="447"/>
        <end position="470"/>
    </location>
</feature>
<dbReference type="GeneID" id="54301133"/>
<keyword evidence="4" id="KW-1133">Transmembrane helix</keyword>
<keyword evidence="4" id="KW-0812">Transmembrane</keyword>
<name>A0A6A6B0Y6_9PEZI</name>
<keyword evidence="4" id="KW-0472">Membrane</keyword>
<dbReference type="Pfam" id="PF24681">
    <property type="entry name" value="Kelch_KLHDC2_KLHL20_DRC7"/>
    <property type="match status" value="1"/>
</dbReference>
<dbReference type="InterPro" id="IPR015915">
    <property type="entry name" value="Kelch-typ_b-propeller"/>
</dbReference>
<dbReference type="AlphaFoldDB" id="A0A6A6B0Y6"/>
<gene>
    <name evidence="6" type="ORF">K452DRAFT_313201</name>
</gene>
<evidence type="ECO:0000256" key="4">
    <source>
        <dbReference type="SAM" id="Phobius"/>
    </source>
</evidence>
<dbReference type="InterPro" id="IPR011043">
    <property type="entry name" value="Gal_Oxase/kelch_b-propeller"/>
</dbReference>
<feature type="signal peptide" evidence="5">
    <location>
        <begin position="1"/>
        <end position="26"/>
    </location>
</feature>